<keyword evidence="1" id="KW-1133">Transmembrane helix</keyword>
<keyword evidence="3" id="KW-1185">Reference proteome</keyword>
<reference evidence="2" key="1">
    <citation type="submission" date="2022-03" db="EMBL/GenBank/DDBJ databases">
        <authorList>
            <person name="Sayadi A."/>
        </authorList>
    </citation>
    <scope>NUCLEOTIDE SEQUENCE</scope>
</reference>
<gene>
    <name evidence="2" type="ORF">ACAOBT_LOCUS10032</name>
</gene>
<dbReference type="OrthoDB" id="6780417at2759"/>
<dbReference type="EMBL" id="CAKOFQ010006799">
    <property type="protein sequence ID" value="CAH1972488.1"/>
    <property type="molecule type" value="Genomic_DNA"/>
</dbReference>
<dbReference type="Proteomes" id="UP001152888">
    <property type="component" value="Unassembled WGS sequence"/>
</dbReference>
<name>A0A9P0P943_ACAOB</name>
<dbReference type="AlphaFoldDB" id="A0A9P0P943"/>
<sequence>MAFELILLSGLIFIFILSFCGLLQKIKQSYEREQIIAERLARRHEDAARRATIDSVYVNSAYIADIHNESGIFPEAPPPYICKLNYLTIQKYIFLCIYTAARVF</sequence>
<evidence type="ECO:0000313" key="2">
    <source>
        <dbReference type="EMBL" id="CAH1972488.1"/>
    </source>
</evidence>
<comment type="caution">
    <text evidence="2">The sequence shown here is derived from an EMBL/GenBank/DDBJ whole genome shotgun (WGS) entry which is preliminary data.</text>
</comment>
<keyword evidence="1" id="KW-0472">Membrane</keyword>
<protein>
    <submittedName>
        <fullName evidence="2">Uncharacterized protein</fullName>
    </submittedName>
</protein>
<accession>A0A9P0P943</accession>
<keyword evidence="1" id="KW-0812">Transmembrane</keyword>
<evidence type="ECO:0000256" key="1">
    <source>
        <dbReference type="SAM" id="Phobius"/>
    </source>
</evidence>
<proteinExistence type="predicted"/>
<evidence type="ECO:0000313" key="3">
    <source>
        <dbReference type="Proteomes" id="UP001152888"/>
    </source>
</evidence>
<feature type="transmembrane region" description="Helical" evidence="1">
    <location>
        <begin position="6"/>
        <end position="23"/>
    </location>
</feature>
<organism evidence="2 3">
    <name type="scientific">Acanthoscelides obtectus</name>
    <name type="common">Bean weevil</name>
    <name type="synonym">Bruchus obtectus</name>
    <dbReference type="NCBI Taxonomy" id="200917"/>
    <lineage>
        <taxon>Eukaryota</taxon>
        <taxon>Metazoa</taxon>
        <taxon>Ecdysozoa</taxon>
        <taxon>Arthropoda</taxon>
        <taxon>Hexapoda</taxon>
        <taxon>Insecta</taxon>
        <taxon>Pterygota</taxon>
        <taxon>Neoptera</taxon>
        <taxon>Endopterygota</taxon>
        <taxon>Coleoptera</taxon>
        <taxon>Polyphaga</taxon>
        <taxon>Cucujiformia</taxon>
        <taxon>Chrysomeloidea</taxon>
        <taxon>Chrysomelidae</taxon>
        <taxon>Bruchinae</taxon>
        <taxon>Bruchini</taxon>
        <taxon>Acanthoscelides</taxon>
    </lineage>
</organism>